<accession>A0A1Y1IKE6</accession>
<comment type="similarity">
    <text evidence="2 8">Belongs to the glycosyl hydrolase 43 family.</text>
</comment>
<evidence type="ECO:0000256" key="7">
    <source>
        <dbReference type="PIRSR" id="PIRSR606710-2"/>
    </source>
</evidence>
<dbReference type="EMBL" id="DF237700">
    <property type="protein sequence ID" value="GAQ91244.1"/>
    <property type="molecule type" value="Genomic_DNA"/>
</dbReference>
<evidence type="ECO:0000256" key="6">
    <source>
        <dbReference type="PIRSR" id="PIRSR606710-1"/>
    </source>
</evidence>
<feature type="active site" description="Proton donor" evidence="6">
    <location>
        <position position="269"/>
    </location>
</feature>
<feature type="active site" description="Proton acceptor" evidence="6">
    <location>
        <position position="83"/>
    </location>
</feature>
<dbReference type="AlphaFoldDB" id="A0A1Y1IKE6"/>
<protein>
    <recommendedName>
        <fullName evidence="5">Endo-1,5-alpha-L-arabinanase A</fullName>
    </recommendedName>
</protein>
<proteinExistence type="inferred from homology"/>
<dbReference type="OrthoDB" id="195678at2759"/>
<keyword evidence="4 8" id="KW-0326">Glycosidase</keyword>
<keyword evidence="3 8" id="KW-0378">Hydrolase</keyword>
<feature type="site" description="Important for catalytic activity, responsible for pKa modulation of the active site Glu and correct orientation of both the proton donor and substrate" evidence="7">
    <location>
        <position position="213"/>
    </location>
</feature>
<evidence type="ECO:0000256" key="5">
    <source>
        <dbReference type="ARBA" id="ARBA00042202"/>
    </source>
</evidence>
<dbReference type="Proteomes" id="UP000054558">
    <property type="component" value="Unassembled WGS sequence"/>
</dbReference>
<dbReference type="InterPro" id="IPR006710">
    <property type="entry name" value="Glyco_hydro_43"/>
</dbReference>
<evidence type="ECO:0000256" key="4">
    <source>
        <dbReference type="ARBA" id="ARBA00023295"/>
    </source>
</evidence>
<evidence type="ECO:0000313" key="10">
    <source>
        <dbReference type="Proteomes" id="UP000054558"/>
    </source>
</evidence>
<evidence type="ECO:0000256" key="8">
    <source>
        <dbReference type="RuleBase" id="RU361187"/>
    </source>
</evidence>
<dbReference type="GO" id="GO:0004553">
    <property type="term" value="F:hydrolase activity, hydrolyzing O-glycosyl compounds"/>
    <property type="evidence" value="ECO:0007669"/>
    <property type="project" value="InterPro"/>
</dbReference>
<organism evidence="9 10">
    <name type="scientific">Klebsormidium nitens</name>
    <name type="common">Green alga</name>
    <name type="synonym">Ulothrix nitens</name>
    <dbReference type="NCBI Taxonomy" id="105231"/>
    <lineage>
        <taxon>Eukaryota</taxon>
        <taxon>Viridiplantae</taxon>
        <taxon>Streptophyta</taxon>
        <taxon>Klebsormidiophyceae</taxon>
        <taxon>Klebsormidiales</taxon>
        <taxon>Klebsormidiaceae</taxon>
        <taxon>Klebsormidium</taxon>
    </lineage>
</organism>
<dbReference type="CDD" id="cd08998">
    <property type="entry name" value="GH43_Arb43a-like"/>
    <property type="match status" value="1"/>
</dbReference>
<sequence length="450" mass="49218">MDKKLVSGFKDAFRHVEKGYNKVNDAISQHARPHSYPDPDAGPLPMPTVMPPEPFNPSLDRPPPSVKLIKQGLNGEGPLNVHDPNVIRAQDGTLFMFGTGKGPGDSQIPYWKTSRLASGTWEFLGWAMPARPDSAKNIPWALTPGANDGFWAPEVAFFSGKYWLYYAYSNFGTNNSAIGLVSTLSLDDRPIAWQDEGLVIQSPSRLANFNAIDAAILNDPQGRLWMSWGSFWDGIFMQELNPQTGHLLDPNARPVHIGARPGVKSNPIEGATLAYRRANDSYYVFVAYDYCCPADGAVNFHEKPYRVAVGRSTTGPLGPYVDRNGTSMVDGGHWPLVARRLPDLAELPGLPTAPGAGHGSCCYEMLPAADAVRIGADGFTPLENDQTCRCWKGIGGASVLLDQPDRPDVVFVHSYLDGAAPWLRCFELGWDGDWPYLKWTADAADLTVVT</sequence>
<evidence type="ECO:0000256" key="3">
    <source>
        <dbReference type="ARBA" id="ARBA00022801"/>
    </source>
</evidence>
<evidence type="ECO:0000256" key="2">
    <source>
        <dbReference type="ARBA" id="ARBA00009865"/>
    </source>
</evidence>
<name>A0A1Y1IKE6_KLENI</name>
<reference evidence="9 10" key="1">
    <citation type="journal article" date="2014" name="Nat. Commun.">
        <title>Klebsormidium flaccidum genome reveals primary factors for plant terrestrial adaptation.</title>
        <authorList>
            <person name="Hori K."/>
            <person name="Maruyama F."/>
            <person name="Fujisawa T."/>
            <person name="Togashi T."/>
            <person name="Yamamoto N."/>
            <person name="Seo M."/>
            <person name="Sato S."/>
            <person name="Yamada T."/>
            <person name="Mori H."/>
            <person name="Tajima N."/>
            <person name="Moriyama T."/>
            <person name="Ikeuchi M."/>
            <person name="Watanabe M."/>
            <person name="Wada H."/>
            <person name="Kobayashi K."/>
            <person name="Saito M."/>
            <person name="Masuda T."/>
            <person name="Sasaki-Sekimoto Y."/>
            <person name="Mashiguchi K."/>
            <person name="Awai K."/>
            <person name="Shimojima M."/>
            <person name="Masuda S."/>
            <person name="Iwai M."/>
            <person name="Nobusawa T."/>
            <person name="Narise T."/>
            <person name="Kondo S."/>
            <person name="Saito H."/>
            <person name="Sato R."/>
            <person name="Murakawa M."/>
            <person name="Ihara Y."/>
            <person name="Oshima-Yamada Y."/>
            <person name="Ohtaka K."/>
            <person name="Satoh M."/>
            <person name="Sonobe K."/>
            <person name="Ishii M."/>
            <person name="Ohtani R."/>
            <person name="Kanamori-Sato M."/>
            <person name="Honoki R."/>
            <person name="Miyazaki D."/>
            <person name="Mochizuki H."/>
            <person name="Umetsu J."/>
            <person name="Higashi K."/>
            <person name="Shibata D."/>
            <person name="Kamiya Y."/>
            <person name="Sato N."/>
            <person name="Nakamura Y."/>
            <person name="Tabata S."/>
            <person name="Ida S."/>
            <person name="Kurokawa K."/>
            <person name="Ohta H."/>
        </authorList>
    </citation>
    <scope>NUCLEOTIDE SEQUENCE [LARGE SCALE GENOMIC DNA]</scope>
    <source>
        <strain evidence="9 10">NIES-2285</strain>
    </source>
</reference>
<dbReference type="GO" id="GO:0005975">
    <property type="term" value="P:carbohydrate metabolic process"/>
    <property type="evidence" value="ECO:0007669"/>
    <property type="project" value="InterPro"/>
</dbReference>
<dbReference type="Pfam" id="PF04616">
    <property type="entry name" value="Glyco_hydro_43"/>
    <property type="match status" value="1"/>
</dbReference>
<dbReference type="PANTHER" id="PTHR43301">
    <property type="entry name" value="ARABINAN ENDO-1,5-ALPHA-L-ARABINOSIDASE"/>
    <property type="match status" value="1"/>
</dbReference>
<dbReference type="PANTHER" id="PTHR43301:SF3">
    <property type="entry name" value="ARABINAN ENDO-1,5-ALPHA-L-ARABINOSIDASE A-RELATED"/>
    <property type="match status" value="1"/>
</dbReference>
<evidence type="ECO:0000256" key="1">
    <source>
        <dbReference type="ARBA" id="ARBA00004834"/>
    </source>
</evidence>
<comment type="pathway">
    <text evidence="1">Glycan metabolism; L-arabinan degradation.</text>
</comment>
<evidence type="ECO:0000313" key="9">
    <source>
        <dbReference type="EMBL" id="GAQ91244.1"/>
    </source>
</evidence>
<dbReference type="InterPro" id="IPR050727">
    <property type="entry name" value="GH43_arabinanases"/>
</dbReference>
<keyword evidence="10" id="KW-1185">Reference proteome</keyword>
<dbReference type="InterPro" id="IPR023296">
    <property type="entry name" value="Glyco_hydro_beta-prop_sf"/>
</dbReference>
<dbReference type="SUPFAM" id="SSF75005">
    <property type="entry name" value="Arabinanase/levansucrase/invertase"/>
    <property type="match status" value="1"/>
</dbReference>
<gene>
    <name evidence="9" type="ORF">KFL_007510010</name>
</gene>
<dbReference type="Gene3D" id="2.115.10.20">
    <property type="entry name" value="Glycosyl hydrolase domain, family 43"/>
    <property type="match status" value="1"/>
</dbReference>
<dbReference type="STRING" id="105231.A0A1Y1IKE6"/>